<sequence length="409" mass="46845">MSHSETQTSTSGEIEFACDQLHKAKDTVDYKLTQPDAFVTEKLDLFRLELRLANDAWEALTEMSATEQDKDQVIAHKQEFMQYKNSIYYAICMDYVDVARLILRTWEAITPGIVGGPIKSKNRREWLAPLLDMAITYGKPNVLKMLLEEGADPNRRYGFQGYPGLGYSVCSKGRHMFDWLDLQYDHHCRDTMESTLDSIGFMGSREMENSGDMFYWEYMNRCSLEDDDDAGLPDKDCLEDMAIQPIHYGYSFGDDGFEAKFTKAALFGTMRLLKAMWSWATENVHEQSQLVRILDQVLLTTLLPWNGCDAVIEYLHGLRAGLMPVPDEKYQAGLIEHCIRHKRPKNAICLLRRGIKTQPPQFPPTYPTTMPEGRVVTIMLSWTSERLIDFLQNCGSLEQIFSGFAPFSP</sequence>
<evidence type="ECO:0000313" key="1">
    <source>
        <dbReference type="EMBL" id="KAK9413761.1"/>
    </source>
</evidence>
<organism evidence="1 2">
    <name type="scientific">Seiridium unicorne</name>
    <dbReference type="NCBI Taxonomy" id="138068"/>
    <lineage>
        <taxon>Eukaryota</taxon>
        <taxon>Fungi</taxon>
        <taxon>Dikarya</taxon>
        <taxon>Ascomycota</taxon>
        <taxon>Pezizomycotina</taxon>
        <taxon>Sordariomycetes</taxon>
        <taxon>Xylariomycetidae</taxon>
        <taxon>Amphisphaeriales</taxon>
        <taxon>Sporocadaceae</taxon>
        <taxon>Seiridium</taxon>
    </lineage>
</organism>
<reference evidence="1 2" key="1">
    <citation type="journal article" date="2024" name="J. Plant Pathol.">
        <title>Sequence and assembly of the genome of Seiridium unicorne, isolate CBS 538.82, causal agent of cypress canker disease.</title>
        <authorList>
            <person name="Scali E."/>
            <person name="Rocca G.D."/>
            <person name="Danti R."/>
            <person name="Garbelotto M."/>
            <person name="Barberini S."/>
            <person name="Baroncelli R."/>
            <person name="Emiliani G."/>
        </authorList>
    </citation>
    <scope>NUCLEOTIDE SEQUENCE [LARGE SCALE GENOMIC DNA]</scope>
    <source>
        <strain evidence="1 2">BM-138-508</strain>
    </source>
</reference>
<evidence type="ECO:0008006" key="3">
    <source>
        <dbReference type="Google" id="ProtNLM"/>
    </source>
</evidence>
<dbReference type="EMBL" id="JARVKF010000435">
    <property type="protein sequence ID" value="KAK9413761.1"/>
    <property type="molecule type" value="Genomic_DNA"/>
</dbReference>
<gene>
    <name evidence="1" type="ORF">SUNI508_11704</name>
</gene>
<evidence type="ECO:0000313" key="2">
    <source>
        <dbReference type="Proteomes" id="UP001408356"/>
    </source>
</evidence>
<dbReference type="InterPro" id="IPR036770">
    <property type="entry name" value="Ankyrin_rpt-contain_sf"/>
</dbReference>
<dbReference type="Gene3D" id="1.25.40.20">
    <property type="entry name" value="Ankyrin repeat-containing domain"/>
    <property type="match status" value="1"/>
</dbReference>
<dbReference type="Pfam" id="PF00023">
    <property type="entry name" value="Ank"/>
    <property type="match status" value="1"/>
</dbReference>
<dbReference type="Proteomes" id="UP001408356">
    <property type="component" value="Unassembled WGS sequence"/>
</dbReference>
<accession>A0ABR2UGV4</accession>
<proteinExistence type="predicted"/>
<protein>
    <recommendedName>
        <fullName evidence="3">Ankyrin repeat protein</fullName>
    </recommendedName>
</protein>
<dbReference type="InterPro" id="IPR002110">
    <property type="entry name" value="Ankyrin_rpt"/>
</dbReference>
<name>A0ABR2UGV4_9PEZI</name>
<comment type="caution">
    <text evidence="1">The sequence shown here is derived from an EMBL/GenBank/DDBJ whole genome shotgun (WGS) entry which is preliminary data.</text>
</comment>
<keyword evidence="2" id="KW-1185">Reference proteome</keyword>